<name>A0ABS3X1C6_9ACTN</name>
<feature type="compositionally biased region" description="Pro residues" evidence="1">
    <location>
        <begin position="12"/>
        <end position="26"/>
    </location>
</feature>
<sequence length="244" mass="24752">MGQEGRSADPAAPAPAAPAAPSPGPEPVRRAPTAPAAPSPAPLGQHAIAVDPADPAAGPTVPADPAAGPTVPTGPATAVPGSRSPRPPVLGEPVASDGGPVSWVGAHGGAGTTTLADLVGGRDLGRRWPDPSQGEPGRVFLVARTHASGLRAASRALEVLHSGEHPAGVDLLAVVLVADAPGRLPFHLAQRVRVLRSVADVHRVPWVPAWRGEKRTGPVPRAIRTLGELAGTRLAHSKKREKTR</sequence>
<evidence type="ECO:0000256" key="1">
    <source>
        <dbReference type="SAM" id="MobiDB-lite"/>
    </source>
</evidence>
<dbReference type="Pfam" id="PF20373">
    <property type="entry name" value="DUF6668"/>
    <property type="match status" value="1"/>
</dbReference>
<feature type="region of interest" description="Disordered" evidence="1">
    <location>
        <begin position="1"/>
        <end position="108"/>
    </location>
</feature>
<protein>
    <submittedName>
        <fullName evidence="2">Uncharacterized protein</fullName>
    </submittedName>
</protein>
<proteinExistence type="predicted"/>
<gene>
    <name evidence="2" type="ORF">JW592_25895</name>
</gene>
<organism evidence="2 3">
    <name type="scientific">Streptomyces spirodelae</name>
    <dbReference type="NCBI Taxonomy" id="2812904"/>
    <lineage>
        <taxon>Bacteria</taxon>
        <taxon>Bacillati</taxon>
        <taxon>Actinomycetota</taxon>
        <taxon>Actinomycetes</taxon>
        <taxon>Kitasatosporales</taxon>
        <taxon>Streptomycetaceae</taxon>
        <taxon>Streptomyces</taxon>
    </lineage>
</organism>
<evidence type="ECO:0000313" key="3">
    <source>
        <dbReference type="Proteomes" id="UP001518976"/>
    </source>
</evidence>
<accession>A0ABS3X1C6</accession>
<dbReference type="EMBL" id="JAFFZN010000028">
    <property type="protein sequence ID" value="MBO8188871.1"/>
    <property type="molecule type" value="Genomic_DNA"/>
</dbReference>
<dbReference type="Proteomes" id="UP001518976">
    <property type="component" value="Unassembled WGS sequence"/>
</dbReference>
<dbReference type="InterPro" id="IPR046609">
    <property type="entry name" value="DUF6668"/>
</dbReference>
<reference evidence="2 3" key="1">
    <citation type="submission" date="2021-02" db="EMBL/GenBank/DDBJ databases">
        <title>Streptomyces spirodelae sp. nov., isolated from duckweed.</title>
        <authorList>
            <person name="Saimee Y."/>
            <person name="Duangmal K."/>
        </authorList>
    </citation>
    <scope>NUCLEOTIDE SEQUENCE [LARGE SCALE GENOMIC DNA]</scope>
    <source>
        <strain evidence="2 3">DW4-2</strain>
    </source>
</reference>
<evidence type="ECO:0000313" key="2">
    <source>
        <dbReference type="EMBL" id="MBO8188871.1"/>
    </source>
</evidence>
<keyword evidence="3" id="KW-1185">Reference proteome</keyword>
<comment type="caution">
    <text evidence="2">The sequence shown here is derived from an EMBL/GenBank/DDBJ whole genome shotgun (WGS) entry which is preliminary data.</text>
</comment>
<feature type="compositionally biased region" description="Low complexity" evidence="1">
    <location>
        <begin position="49"/>
        <end position="81"/>
    </location>
</feature>